<name>A0A7U7Q7B2_ACIBA</name>
<dbReference type="AlphaFoldDB" id="A0A7U7Q7B2"/>
<evidence type="ECO:0000256" key="2">
    <source>
        <dbReference type="SAM" id="Phobius"/>
    </source>
</evidence>
<dbReference type="EMBL" id="LN997846">
    <property type="protein sequence ID" value="CUW34118.1"/>
    <property type="molecule type" value="Genomic_DNA"/>
</dbReference>
<keyword evidence="2" id="KW-0812">Transmembrane</keyword>
<keyword evidence="2" id="KW-1133">Transmembrane helix</keyword>
<keyword evidence="2" id="KW-0472">Membrane</keyword>
<organism evidence="3 4">
    <name type="scientific">Acinetobacter baumannii</name>
    <dbReference type="NCBI Taxonomy" id="470"/>
    <lineage>
        <taxon>Bacteria</taxon>
        <taxon>Pseudomonadati</taxon>
        <taxon>Pseudomonadota</taxon>
        <taxon>Gammaproteobacteria</taxon>
        <taxon>Moraxellales</taxon>
        <taxon>Moraxellaceae</taxon>
        <taxon>Acinetobacter</taxon>
        <taxon>Acinetobacter calcoaceticus/baumannii complex</taxon>
    </lineage>
</organism>
<protein>
    <submittedName>
        <fullName evidence="3">Putative membrane protein</fullName>
    </submittedName>
</protein>
<feature type="transmembrane region" description="Helical" evidence="2">
    <location>
        <begin position="20"/>
        <end position="44"/>
    </location>
</feature>
<evidence type="ECO:0000313" key="4">
    <source>
        <dbReference type="Proteomes" id="UP000066661"/>
    </source>
</evidence>
<accession>A0A7U7Q7B2</accession>
<keyword evidence="1" id="KW-0175">Coiled coil</keyword>
<gene>
    <name evidence="3" type="ORF">ABR2091_0705</name>
</gene>
<dbReference type="Proteomes" id="UP000066661">
    <property type="component" value="Chromosome I"/>
</dbReference>
<dbReference type="RefSeq" id="WP_050444597.1">
    <property type="nucleotide sequence ID" value="NZ_JAYXBH010000010.1"/>
</dbReference>
<sequence>MAIIMGKKSKNKKLWSYFKIFLFFSLLLGLILLWAYFPFILNWIDKYNTPIQVPLRPTTDIHFKPFDFETHAQKIGEKYGTYGDSYGALNTLFSGLAFVFLILSLYLQGDELKAQRNEIKEQRREIKRSNKIAKQQRKITNQQAKLLKQQIKDAKQQHFNENFFNLLQEKNRRIESMKYRDLSGNAILNLFSHKFLNTIENIILEGMDDTNQEKYREHILDEVVNTYLSFYDQWGSPFERTLYINYINDLIHYIEDNAAKEYMSESIQLLRMYMTHDEIMCIAFLAMIYPYLGEKVNKYGLLANFNTDENMYAEIRLKLIFSKEAFEYY</sequence>
<evidence type="ECO:0000256" key="1">
    <source>
        <dbReference type="SAM" id="Coils"/>
    </source>
</evidence>
<feature type="transmembrane region" description="Helical" evidence="2">
    <location>
        <begin position="86"/>
        <end position="107"/>
    </location>
</feature>
<evidence type="ECO:0000313" key="3">
    <source>
        <dbReference type="EMBL" id="CUW34118.1"/>
    </source>
</evidence>
<reference evidence="3 4" key="1">
    <citation type="submission" date="2015-12" db="EMBL/GenBank/DDBJ databases">
        <authorList>
            <person name="Wibberg D."/>
        </authorList>
    </citation>
    <scope>NUCLEOTIDE SEQUENCE [LARGE SCALE GENOMIC DNA]</scope>
    <source>
        <strain evidence="3">R2091</strain>
    </source>
</reference>
<feature type="coiled-coil region" evidence="1">
    <location>
        <begin position="109"/>
        <end position="157"/>
    </location>
</feature>
<proteinExistence type="predicted"/>